<dbReference type="Proteomes" id="UP000185598">
    <property type="component" value="Unassembled WGS sequence"/>
</dbReference>
<keyword evidence="4" id="KW-1185">Reference proteome</keyword>
<gene>
    <name evidence="3" type="ORF">BJF91_17700</name>
    <name evidence="2" type="ORF">GGQ71_000160</name>
</gene>
<feature type="transmembrane region" description="Helical" evidence="1">
    <location>
        <begin position="176"/>
        <end position="194"/>
    </location>
</feature>
<evidence type="ECO:0000313" key="3">
    <source>
        <dbReference type="EMBL" id="OLP48956.1"/>
    </source>
</evidence>
<dbReference type="Pfam" id="PF03591">
    <property type="entry name" value="AzlC"/>
    <property type="match status" value="1"/>
</dbReference>
<dbReference type="EMBL" id="JACIED010000001">
    <property type="protein sequence ID" value="MBB4005924.1"/>
    <property type="molecule type" value="Genomic_DNA"/>
</dbReference>
<dbReference type="EMBL" id="MKIN01000022">
    <property type="protein sequence ID" value="OLP48956.1"/>
    <property type="molecule type" value="Genomic_DNA"/>
</dbReference>
<sequence length="263" mass="28465">MSSSISVEPDGHERSQLLWFFTGMRGLFSLPAMILMVSFIGFSGFALQSGISRNEAMFMTVIIWALPAKMILIGMMSSGANLLACFLAVSLSSIRMMPMVASLVPEMRSQRTPTWLLLILSHFVAITAWVYAMGHLKTVPREGRVAFFAGFGITLVAVNTLLVGICYGLVSSFPPLVAGLLFFLTPVYFVASIWATGKQRVVKIAFVIGIVSGPLLAVLLPGFDILIAGLGGGTLAYLIDRQMRRRRGEPSAISPAENVAEEL</sequence>
<comment type="caution">
    <text evidence="3">The sequence shown here is derived from an EMBL/GenBank/DDBJ whole genome shotgun (WGS) entry which is preliminary data.</text>
</comment>
<evidence type="ECO:0000313" key="2">
    <source>
        <dbReference type="EMBL" id="MBB4005924.1"/>
    </source>
</evidence>
<reference evidence="2 5" key="2">
    <citation type="submission" date="2020-08" db="EMBL/GenBank/DDBJ databases">
        <title>Genomic Encyclopedia of Type Strains, Phase IV (KMG-IV): sequencing the most valuable type-strain genomes for metagenomic binning, comparative biology and taxonomic classification.</title>
        <authorList>
            <person name="Goeker M."/>
        </authorList>
    </citation>
    <scope>NUCLEOTIDE SEQUENCE [LARGE SCALE GENOMIC DNA]</scope>
    <source>
        <strain evidence="2 5">DSM 100021</strain>
    </source>
</reference>
<dbReference type="RefSeq" id="WP_075614747.1">
    <property type="nucleotide sequence ID" value="NZ_JACIED010000001.1"/>
</dbReference>
<feature type="transmembrane region" description="Helical" evidence="1">
    <location>
        <begin position="68"/>
        <end position="94"/>
    </location>
</feature>
<reference evidence="3 4" key="1">
    <citation type="submission" date="2016-09" db="EMBL/GenBank/DDBJ databases">
        <title>Rhizobium oryziradicis sp. nov., isolated from the root of rice.</title>
        <authorList>
            <person name="Zhao J."/>
            <person name="Zhang X."/>
        </authorList>
    </citation>
    <scope>NUCLEOTIDE SEQUENCE [LARGE SCALE GENOMIC DNA]</scope>
    <source>
        <strain evidence="3 4">14971</strain>
    </source>
</reference>
<evidence type="ECO:0000313" key="4">
    <source>
        <dbReference type="Proteomes" id="UP000185598"/>
    </source>
</evidence>
<feature type="transmembrane region" description="Helical" evidence="1">
    <location>
        <begin position="223"/>
        <end position="239"/>
    </location>
</feature>
<evidence type="ECO:0000256" key="1">
    <source>
        <dbReference type="SAM" id="Phobius"/>
    </source>
</evidence>
<feature type="transmembrane region" description="Helical" evidence="1">
    <location>
        <begin position="145"/>
        <end position="170"/>
    </location>
</feature>
<feature type="transmembrane region" description="Helical" evidence="1">
    <location>
        <begin position="114"/>
        <end position="133"/>
    </location>
</feature>
<keyword evidence="1" id="KW-0812">Transmembrane</keyword>
<name>A0A1Q9A352_9HYPH</name>
<protein>
    <submittedName>
        <fullName evidence="3">AzlC family protein</fullName>
    </submittedName>
    <submittedName>
        <fullName evidence="2">Putative branched-subunit amino acid permease</fullName>
    </submittedName>
</protein>
<accession>A0A1Q9A352</accession>
<evidence type="ECO:0000313" key="5">
    <source>
        <dbReference type="Proteomes" id="UP000544107"/>
    </source>
</evidence>
<dbReference type="InterPro" id="IPR011606">
    <property type="entry name" value="Brnchd-chn_aa_trnsp_permease"/>
</dbReference>
<dbReference type="AlphaFoldDB" id="A0A1Q9A352"/>
<organism evidence="3 4">
    <name type="scientific">Allorhizobium taibaishanense</name>
    <dbReference type="NCBI Taxonomy" id="887144"/>
    <lineage>
        <taxon>Bacteria</taxon>
        <taxon>Pseudomonadati</taxon>
        <taxon>Pseudomonadota</taxon>
        <taxon>Alphaproteobacteria</taxon>
        <taxon>Hyphomicrobiales</taxon>
        <taxon>Rhizobiaceae</taxon>
        <taxon>Rhizobium/Agrobacterium group</taxon>
        <taxon>Allorhizobium</taxon>
    </lineage>
</organism>
<keyword evidence="1" id="KW-0472">Membrane</keyword>
<feature type="transmembrane region" description="Helical" evidence="1">
    <location>
        <begin position="27"/>
        <end position="47"/>
    </location>
</feature>
<dbReference type="Proteomes" id="UP000544107">
    <property type="component" value="Unassembled WGS sequence"/>
</dbReference>
<dbReference type="STRING" id="887144.BJF91_17700"/>
<keyword evidence="1" id="KW-1133">Transmembrane helix</keyword>
<proteinExistence type="predicted"/>